<comment type="similarity">
    <text evidence="16">Belongs to the complex I subunit 5 family.</text>
</comment>
<evidence type="ECO:0000256" key="1">
    <source>
        <dbReference type="ARBA" id="ARBA00004448"/>
    </source>
</evidence>
<evidence type="ECO:0000313" key="20">
    <source>
        <dbReference type="EMBL" id="AKL78754.1"/>
    </source>
</evidence>
<feature type="domain" description="NADH dehydrogenase subunit 5 C-terminal" evidence="19">
    <location>
        <begin position="428"/>
        <end position="609"/>
    </location>
</feature>
<feature type="transmembrane region" description="Helical" evidence="16">
    <location>
        <begin position="177"/>
        <end position="195"/>
    </location>
</feature>
<feature type="transmembrane region" description="Helical" evidence="16">
    <location>
        <begin position="215"/>
        <end position="235"/>
    </location>
</feature>
<feature type="transmembrane region" description="Helical" evidence="16">
    <location>
        <begin position="331"/>
        <end position="353"/>
    </location>
</feature>
<dbReference type="InterPro" id="IPR018393">
    <property type="entry name" value="NADHpl_OxRdtase_5_subgr"/>
</dbReference>
<evidence type="ECO:0000259" key="19">
    <source>
        <dbReference type="Pfam" id="PF06455"/>
    </source>
</evidence>
<protein>
    <recommendedName>
        <fullName evidence="3 16">NADH-ubiquinone oxidoreductase chain 5</fullName>
        <ecNumber evidence="2 16">7.1.1.2</ecNumber>
    </recommendedName>
</protein>
<dbReference type="Pfam" id="PF00361">
    <property type="entry name" value="Proton_antipo_M"/>
    <property type="match status" value="1"/>
</dbReference>
<keyword evidence="8" id="KW-1278">Translocase</keyword>
<keyword evidence="14 16" id="KW-0472">Membrane</keyword>
<feature type="transmembrane region" description="Helical" evidence="16">
    <location>
        <begin position="307"/>
        <end position="325"/>
    </location>
</feature>
<dbReference type="GO" id="GO:0042773">
    <property type="term" value="P:ATP synthesis coupled electron transport"/>
    <property type="evidence" value="ECO:0007669"/>
    <property type="project" value="InterPro"/>
</dbReference>
<evidence type="ECO:0000256" key="5">
    <source>
        <dbReference type="ARBA" id="ARBA00022660"/>
    </source>
</evidence>
<evidence type="ECO:0000256" key="2">
    <source>
        <dbReference type="ARBA" id="ARBA00012944"/>
    </source>
</evidence>
<keyword evidence="9" id="KW-0249">Electron transport</keyword>
<dbReference type="EC" id="7.1.1.2" evidence="2 16"/>
<dbReference type="PANTHER" id="PTHR42829:SF2">
    <property type="entry name" value="NADH-UBIQUINONE OXIDOREDUCTASE CHAIN 5"/>
    <property type="match status" value="1"/>
</dbReference>
<feature type="transmembrane region" description="Helical" evidence="16">
    <location>
        <begin position="413"/>
        <end position="439"/>
    </location>
</feature>
<feature type="domain" description="NADH:quinone oxidoreductase/Mrp antiporter transmembrane" evidence="17">
    <location>
        <begin position="139"/>
        <end position="420"/>
    </location>
</feature>
<geneLocation type="mitochondrion" evidence="20"/>
<dbReference type="AlphaFoldDB" id="A0A342D290"/>
<dbReference type="InterPro" id="IPR001516">
    <property type="entry name" value="Proton_antipo_N"/>
</dbReference>
<dbReference type="PRINTS" id="PR01434">
    <property type="entry name" value="NADHDHGNASE5"/>
</dbReference>
<proteinExistence type="inferred from homology"/>
<comment type="subcellular location">
    <subcellularLocation>
        <location evidence="1">Mitochondrion inner membrane</location>
        <topology evidence="1">Multi-pass membrane protein</topology>
    </subcellularLocation>
</comment>
<comment type="function">
    <text evidence="16">Core subunit of the mitochondrial membrane respiratory chain NADH dehydrogenase (Complex I) which catalyzes electron transfer from NADH through the respiratory chain, using ubiquinone as an electron acceptor. Essential for the catalytic activity and assembly of complex I.</text>
</comment>
<accession>A0A342D290</accession>
<evidence type="ECO:0000256" key="16">
    <source>
        <dbReference type="RuleBase" id="RU003404"/>
    </source>
</evidence>
<evidence type="ECO:0000256" key="4">
    <source>
        <dbReference type="ARBA" id="ARBA00022448"/>
    </source>
</evidence>
<keyword evidence="13 16" id="KW-0496">Mitochondrion</keyword>
<name>A0A342D290_9TELE</name>
<feature type="transmembrane region" description="Helical" evidence="16">
    <location>
        <begin position="44"/>
        <end position="61"/>
    </location>
</feature>
<dbReference type="GO" id="GO:0005743">
    <property type="term" value="C:mitochondrial inner membrane"/>
    <property type="evidence" value="ECO:0007669"/>
    <property type="project" value="UniProtKB-SubCell"/>
</dbReference>
<gene>
    <name evidence="20" type="primary">ND5</name>
</gene>
<dbReference type="Pfam" id="PF00662">
    <property type="entry name" value="Proton_antipo_N"/>
    <property type="match status" value="1"/>
</dbReference>
<keyword evidence="5" id="KW-0679">Respiratory chain</keyword>
<feature type="transmembrane region" description="Helical" evidence="16">
    <location>
        <begin position="594"/>
        <end position="611"/>
    </location>
</feature>
<evidence type="ECO:0000256" key="15">
    <source>
        <dbReference type="ARBA" id="ARBA00049551"/>
    </source>
</evidence>
<keyword evidence="11 16" id="KW-0520">NAD</keyword>
<evidence type="ECO:0000256" key="3">
    <source>
        <dbReference type="ARBA" id="ARBA00021096"/>
    </source>
</evidence>
<dbReference type="InterPro" id="IPR010934">
    <property type="entry name" value="NADH_DH_su5_C"/>
</dbReference>
<dbReference type="Pfam" id="PF06455">
    <property type="entry name" value="NADH5_C"/>
    <property type="match status" value="1"/>
</dbReference>
<feature type="transmembrane region" description="Helical" evidence="16">
    <location>
        <begin position="491"/>
        <end position="511"/>
    </location>
</feature>
<keyword evidence="7" id="KW-0999">Mitochondrion inner membrane</keyword>
<dbReference type="EMBL" id="KP677573">
    <property type="protein sequence ID" value="AKL78754.1"/>
    <property type="molecule type" value="Genomic_DNA"/>
</dbReference>
<evidence type="ECO:0000259" key="18">
    <source>
        <dbReference type="Pfam" id="PF00662"/>
    </source>
</evidence>
<evidence type="ECO:0000256" key="12">
    <source>
        <dbReference type="ARBA" id="ARBA00023075"/>
    </source>
</evidence>
<feature type="transmembrane region" description="Helical" evidence="16">
    <location>
        <begin position="247"/>
        <end position="267"/>
    </location>
</feature>
<evidence type="ECO:0000256" key="14">
    <source>
        <dbReference type="ARBA" id="ARBA00023136"/>
    </source>
</evidence>
<feature type="transmembrane region" description="Helical" evidence="16">
    <location>
        <begin position="460"/>
        <end position="479"/>
    </location>
</feature>
<evidence type="ECO:0000256" key="7">
    <source>
        <dbReference type="ARBA" id="ARBA00022792"/>
    </source>
</evidence>
<feature type="transmembrane region" description="Helical" evidence="16">
    <location>
        <begin position="374"/>
        <end position="393"/>
    </location>
</feature>
<keyword evidence="10 16" id="KW-1133">Transmembrane helix</keyword>
<feature type="transmembrane region" description="Helical" evidence="16">
    <location>
        <begin position="6"/>
        <end position="24"/>
    </location>
</feature>
<dbReference type="InterPro" id="IPR003945">
    <property type="entry name" value="NU5C-like"/>
</dbReference>
<evidence type="ECO:0000259" key="17">
    <source>
        <dbReference type="Pfam" id="PF00361"/>
    </source>
</evidence>
<dbReference type="NCBIfam" id="TIGR01974">
    <property type="entry name" value="NDH_I_L"/>
    <property type="match status" value="1"/>
</dbReference>
<keyword evidence="4 16" id="KW-0813">Transport</keyword>
<organism evidence="20">
    <name type="scientific">Elagatis bipinnulata</name>
    <name type="common">rainbow runner</name>
    <dbReference type="NCBI Taxonomy" id="173324"/>
    <lineage>
        <taxon>Eukaryota</taxon>
        <taxon>Metazoa</taxon>
        <taxon>Chordata</taxon>
        <taxon>Craniata</taxon>
        <taxon>Vertebrata</taxon>
        <taxon>Euteleostomi</taxon>
        <taxon>Actinopterygii</taxon>
        <taxon>Neopterygii</taxon>
        <taxon>Teleostei</taxon>
        <taxon>Neoteleostei</taxon>
        <taxon>Acanthomorphata</taxon>
        <taxon>Carangaria</taxon>
        <taxon>Carangiformes</taxon>
        <taxon>Carangidae</taxon>
        <taxon>Elagatis</taxon>
    </lineage>
</organism>
<keyword evidence="12 16" id="KW-0830">Ubiquinone</keyword>
<dbReference type="GO" id="GO:0015990">
    <property type="term" value="P:electron transport coupled proton transport"/>
    <property type="evidence" value="ECO:0007669"/>
    <property type="project" value="TreeGrafter"/>
</dbReference>
<feature type="transmembrane region" description="Helical" evidence="16">
    <location>
        <begin position="122"/>
        <end position="139"/>
    </location>
</feature>
<dbReference type="InterPro" id="IPR001750">
    <property type="entry name" value="ND/Mrp_TM"/>
</dbReference>
<dbReference type="PANTHER" id="PTHR42829">
    <property type="entry name" value="NADH-UBIQUINONE OXIDOREDUCTASE CHAIN 5"/>
    <property type="match status" value="1"/>
</dbReference>
<evidence type="ECO:0000256" key="8">
    <source>
        <dbReference type="ARBA" id="ARBA00022967"/>
    </source>
</evidence>
<keyword evidence="6 16" id="KW-0812">Transmembrane</keyword>
<evidence type="ECO:0000256" key="13">
    <source>
        <dbReference type="ARBA" id="ARBA00023128"/>
    </source>
</evidence>
<evidence type="ECO:0000256" key="9">
    <source>
        <dbReference type="ARBA" id="ARBA00022982"/>
    </source>
</evidence>
<evidence type="ECO:0000256" key="6">
    <source>
        <dbReference type="ARBA" id="ARBA00022692"/>
    </source>
</evidence>
<evidence type="ECO:0000256" key="11">
    <source>
        <dbReference type="ARBA" id="ARBA00023027"/>
    </source>
</evidence>
<reference evidence="20" key="1">
    <citation type="submission" date="2015-01" db="EMBL/GenBank/DDBJ databases">
        <title>Complete mitochondrial genome of rainbow runner Elagatis bipinnulatus (Perciformes: Carangidae).</title>
        <authorList>
            <person name="Li M."/>
            <person name="Chen Z."/>
        </authorList>
    </citation>
    <scope>NUCLEOTIDE SEQUENCE</scope>
</reference>
<dbReference type="GO" id="GO:0003954">
    <property type="term" value="F:NADH dehydrogenase activity"/>
    <property type="evidence" value="ECO:0007669"/>
    <property type="project" value="TreeGrafter"/>
</dbReference>
<feature type="transmembrane region" description="Helical" evidence="16">
    <location>
        <begin position="90"/>
        <end position="110"/>
    </location>
</feature>
<feature type="domain" description="NADH-Ubiquinone oxidoreductase (complex I) chain 5 N-terminal" evidence="18">
    <location>
        <begin position="73"/>
        <end position="123"/>
    </location>
</feature>
<sequence length="612" mass="67652">MHPTSLMMTSSLIIIFTLLTYPILTTLSPRPQNPEWALTQVKTAVKLAFFVSLLPLFLYLNEGVETIVTNWNWMNTITFDINISLKFDHYSIIFTPIALYVTWSILEFASWYMHADPYMNRFFKYLLVFLIAMIILVTANNMFQLFIGWEGVGIMSFLLIGWWYGRADANTAALQAVLYNRVGDIGLIFAMAWMATNLNSWEMQQVFAAAKDFDLTFPLIGLIIAATGKSAQFGLHPWLPSAMEGPTPVSALLHSSTMVVAGIFLLVRMSPVLETNQTALTICLCLGALTTLFTATCALTQNDIKKIVAFSTSSQLGLMMVTIGLNQPQLAFLHICTHAFFKAMLFLCSGSIIHSLNDEQDIRKMGGMHHLTPFTSSCLTIGSLALTGTPFLAGFFSKDAIIEALNTSHLNAWALTLTLLATSFTAIYSMRVVFFVVMGHPRFNSLSPINENNPAVINPIKRLAWGSIIAGLLITSNILPLKTPVMTMPPLLKLAALTVTILGALTALELASLTNKQFKPTPNLAAHHFSNMLGFFPSIIHRFTPKLNLVLGQTIASQMIDQTWLEKVGPKAITSTNLPLVSTASNIQQGMIKTYLSLFLLTLILMILVVIY</sequence>
<feature type="transmembrane region" description="Helical" evidence="16">
    <location>
        <begin position="279"/>
        <end position="300"/>
    </location>
</feature>
<comment type="catalytic activity">
    <reaction evidence="15 16">
        <text>a ubiquinone + NADH + 5 H(+)(in) = a ubiquinol + NAD(+) + 4 H(+)(out)</text>
        <dbReference type="Rhea" id="RHEA:29091"/>
        <dbReference type="Rhea" id="RHEA-COMP:9565"/>
        <dbReference type="Rhea" id="RHEA-COMP:9566"/>
        <dbReference type="ChEBI" id="CHEBI:15378"/>
        <dbReference type="ChEBI" id="CHEBI:16389"/>
        <dbReference type="ChEBI" id="CHEBI:17976"/>
        <dbReference type="ChEBI" id="CHEBI:57540"/>
        <dbReference type="ChEBI" id="CHEBI:57945"/>
        <dbReference type="EC" id="7.1.1.2"/>
    </reaction>
</comment>
<dbReference type="GO" id="GO:0008137">
    <property type="term" value="F:NADH dehydrogenase (ubiquinone) activity"/>
    <property type="evidence" value="ECO:0007669"/>
    <property type="project" value="UniProtKB-EC"/>
</dbReference>
<feature type="transmembrane region" description="Helical" evidence="16">
    <location>
        <begin position="145"/>
        <end position="165"/>
    </location>
</feature>
<evidence type="ECO:0000256" key="10">
    <source>
        <dbReference type="ARBA" id="ARBA00022989"/>
    </source>
</evidence>